<dbReference type="GO" id="GO:0045944">
    <property type="term" value="P:positive regulation of transcription by RNA polymerase II"/>
    <property type="evidence" value="ECO:0007669"/>
    <property type="project" value="TreeGrafter"/>
</dbReference>
<evidence type="ECO:0000256" key="2">
    <source>
        <dbReference type="ARBA" id="ARBA00023242"/>
    </source>
</evidence>
<dbReference type="InterPro" id="IPR021858">
    <property type="entry name" value="Fun_TF"/>
</dbReference>
<dbReference type="CDD" id="cd00067">
    <property type="entry name" value="GAL4"/>
    <property type="match status" value="1"/>
</dbReference>
<dbReference type="GO" id="GO:0008270">
    <property type="term" value="F:zinc ion binding"/>
    <property type="evidence" value="ECO:0007669"/>
    <property type="project" value="InterPro"/>
</dbReference>
<dbReference type="Proteomes" id="UP000191024">
    <property type="component" value="Chromosome D"/>
</dbReference>
<name>A0A1G4JCF0_9SACH</name>
<dbReference type="Pfam" id="PF11951">
    <property type="entry name" value="Fungal_trans_2"/>
    <property type="match status" value="1"/>
</dbReference>
<dbReference type="EMBL" id="LT598463">
    <property type="protein sequence ID" value="SCU87813.1"/>
    <property type="molecule type" value="Genomic_DNA"/>
</dbReference>
<dbReference type="PANTHER" id="PTHR37534">
    <property type="entry name" value="TRANSCRIPTIONAL ACTIVATOR PROTEIN UGA3"/>
    <property type="match status" value="1"/>
</dbReference>
<feature type="domain" description="Zn(2)-C6 fungal-type" evidence="3">
    <location>
        <begin position="20"/>
        <end position="50"/>
    </location>
</feature>
<evidence type="ECO:0000313" key="5">
    <source>
        <dbReference type="Proteomes" id="UP000191024"/>
    </source>
</evidence>
<keyword evidence="5" id="KW-1185">Reference proteome</keyword>
<dbReference type="SUPFAM" id="SSF57701">
    <property type="entry name" value="Zn2/Cys6 DNA-binding domain"/>
    <property type="match status" value="1"/>
</dbReference>
<gene>
    <name evidence="4" type="ORF">LAMI_0D07580G</name>
</gene>
<sequence>MQAWMHNSRLKKRRRYSKLGCVECKRRKVKCDETKPVCWQCSHLEKECNYKGNNKLAGFKEFRNYSFDTDLPTKGSETEAEEKFGTITPQDLDLIMNEASLLANDIFISMTDPLVNEQLHELSPLDITQEEFHRFDKWATISTALQKESPIDLYYLKVFYNQVSFWLMPLAVSPDDNICNEILFHQITTAAAPNGFSTSYLQSAMISLGAKFKFNTTGLPEHNVIRKRYLKISFAQLHEVFKSPSRDSLIVQKVESLILCVLLFTLDSSSYKSQEWQMHLKGAKDLFLKCQAMGLDNESSEMRSKSLALAKSWFSAIEASASVSRTGSLKSDAEIEEMYSLGAYDKHAVVLQEMGILTADGFNVFLGYSTEAICLLKEVIKCNSDKSFVDKYNDKLLLISTLVQASREYHFLPNEFGVVTGMENDALEGKMQSSYIRDGPKAYSVFDTVHQAHADAIYLIYLIRNVHLPISSSIIQGNCERIIRNISWIFRSDTDVEMASGVIKKVADGEITDYAAFLSLQPDLIDRCLIKPIVNDFRIMMIHLSVVLCGLYFRPDNMRDLACVRTRICAYFQCLAQNLGADSGKVSLEFLFKRWRVNELSDEQEQDDEFKDYDALPFS</sequence>
<dbReference type="GO" id="GO:0000976">
    <property type="term" value="F:transcription cis-regulatory region binding"/>
    <property type="evidence" value="ECO:0007669"/>
    <property type="project" value="TreeGrafter"/>
</dbReference>
<dbReference type="SMART" id="SM00066">
    <property type="entry name" value="GAL4"/>
    <property type="match status" value="1"/>
</dbReference>
<dbReference type="InterPro" id="IPR036864">
    <property type="entry name" value="Zn2-C6_fun-type_DNA-bd_sf"/>
</dbReference>
<dbReference type="OrthoDB" id="416217at2759"/>
<dbReference type="GO" id="GO:0005634">
    <property type="term" value="C:nucleus"/>
    <property type="evidence" value="ECO:0007669"/>
    <property type="project" value="UniProtKB-SubCell"/>
</dbReference>
<dbReference type="Pfam" id="PF00172">
    <property type="entry name" value="Zn_clus"/>
    <property type="match status" value="1"/>
</dbReference>
<dbReference type="Gene3D" id="4.10.240.10">
    <property type="entry name" value="Zn(2)-C6 fungal-type DNA-binding domain"/>
    <property type="match status" value="1"/>
</dbReference>
<dbReference type="PROSITE" id="PS00463">
    <property type="entry name" value="ZN2_CY6_FUNGAL_1"/>
    <property type="match status" value="1"/>
</dbReference>
<comment type="subcellular location">
    <subcellularLocation>
        <location evidence="1">Nucleus</location>
    </subcellularLocation>
</comment>
<evidence type="ECO:0000259" key="3">
    <source>
        <dbReference type="PROSITE" id="PS50048"/>
    </source>
</evidence>
<evidence type="ECO:0000313" key="4">
    <source>
        <dbReference type="EMBL" id="SCU87813.1"/>
    </source>
</evidence>
<evidence type="ECO:0000256" key="1">
    <source>
        <dbReference type="ARBA" id="ARBA00004123"/>
    </source>
</evidence>
<proteinExistence type="predicted"/>
<dbReference type="PANTHER" id="PTHR37534:SF49">
    <property type="entry name" value="LYSINE BIOSYNTHESIS REGULATORY PROTEIN LYS14"/>
    <property type="match status" value="1"/>
</dbReference>
<dbReference type="GO" id="GO:0000981">
    <property type="term" value="F:DNA-binding transcription factor activity, RNA polymerase II-specific"/>
    <property type="evidence" value="ECO:0007669"/>
    <property type="project" value="InterPro"/>
</dbReference>
<protein>
    <submittedName>
        <fullName evidence="4">LAMI_0D07580g1_1</fullName>
    </submittedName>
</protein>
<dbReference type="AlphaFoldDB" id="A0A1G4JCF0"/>
<dbReference type="PROSITE" id="PS50048">
    <property type="entry name" value="ZN2_CY6_FUNGAL_2"/>
    <property type="match status" value="1"/>
</dbReference>
<keyword evidence="2" id="KW-0539">Nucleus</keyword>
<dbReference type="InterPro" id="IPR001138">
    <property type="entry name" value="Zn2Cys6_DnaBD"/>
</dbReference>
<reference evidence="4 5" key="1">
    <citation type="submission" date="2016-03" db="EMBL/GenBank/DDBJ databases">
        <authorList>
            <person name="Devillers H."/>
        </authorList>
    </citation>
    <scope>NUCLEOTIDE SEQUENCE [LARGE SCALE GENOMIC DNA]</scope>
    <source>
        <strain evidence="4">CBS 11717</strain>
    </source>
</reference>
<accession>A0A1G4JCF0</accession>
<organism evidence="4 5">
    <name type="scientific">Lachancea mirantina</name>
    <dbReference type="NCBI Taxonomy" id="1230905"/>
    <lineage>
        <taxon>Eukaryota</taxon>
        <taxon>Fungi</taxon>
        <taxon>Dikarya</taxon>
        <taxon>Ascomycota</taxon>
        <taxon>Saccharomycotina</taxon>
        <taxon>Saccharomycetes</taxon>
        <taxon>Saccharomycetales</taxon>
        <taxon>Saccharomycetaceae</taxon>
        <taxon>Lachancea</taxon>
    </lineage>
</organism>